<keyword evidence="1" id="KW-0378">Hydrolase</keyword>
<evidence type="ECO:0000313" key="1">
    <source>
        <dbReference type="EMBL" id="MBO8484023.1"/>
    </source>
</evidence>
<accession>A0A940DXU3</accession>
<keyword evidence="1" id="KW-0121">Carboxypeptidase</keyword>
<dbReference type="InterPro" id="IPR008969">
    <property type="entry name" value="CarboxyPept-like_regulatory"/>
</dbReference>
<reference evidence="1" key="1">
    <citation type="submission" date="2020-10" db="EMBL/GenBank/DDBJ databases">
        <authorList>
            <person name="Gilroy R."/>
        </authorList>
    </citation>
    <scope>NUCLEOTIDE SEQUENCE</scope>
    <source>
        <strain evidence="1">G3-8215</strain>
    </source>
</reference>
<dbReference type="GO" id="GO:0004180">
    <property type="term" value="F:carboxypeptidase activity"/>
    <property type="evidence" value="ECO:0007669"/>
    <property type="project" value="UniProtKB-KW"/>
</dbReference>
<proteinExistence type="predicted"/>
<protein>
    <submittedName>
        <fullName evidence="1">Carboxypeptidase regulatory-like domain-containing protein</fullName>
    </submittedName>
</protein>
<comment type="caution">
    <text evidence="1">The sequence shown here is derived from an EMBL/GenBank/DDBJ whole genome shotgun (WGS) entry which is preliminary data.</text>
</comment>
<keyword evidence="1" id="KW-0645">Protease</keyword>
<dbReference type="Pfam" id="PF13620">
    <property type="entry name" value="CarboxypepD_reg"/>
    <property type="match status" value="1"/>
</dbReference>
<name>A0A940DXU3_9BACT</name>
<evidence type="ECO:0000313" key="2">
    <source>
        <dbReference type="Proteomes" id="UP000725002"/>
    </source>
</evidence>
<sequence length="832" mass="92752">MRLLVSLLGLLLLYTVPCAARVTLSGRVLDSDGKALCGANVIAWSDKDTPSGYAVTDKDGLFSLEVPEGTDHITVTFIGFKTVTVSMDEFASPHTVVLEEQAFSLREVAVTAESISETGDTLTYSVASFREVQDRSIADVISKMPGLEVKSDGAIEYQGKAIGSFYIEGLDLMGGQYSLASSNIQADKVESVQVLENHQRVRSLKGIDFSEQAALNIVLKDDARAVWTGLADLGAGYAGAGEGVVYDNRIMGMQFSKKFQTLMMYKNNNTGADIGAEVQDISDLGGYQAEKGLISMPELGGPSFDEERYLFNASHLLAANMLWKTGKVSDIRLQLSGFHDRERLRSESSTTYLSIDGMPVVTEDYDITSRKNEIKGELCYTLNSDRTYIRSSTKVYADWNSGSGGMLYNGHSTDLMVRPYKRVLSEDLTISHTTARGDVWQVNSSTGDTYLPGQILTIDGITRLLDINMFSSRNNASFNKRIRRCHFRNTIGFDYRHQNINGTAWQISQPYWEPSVQMTFGSHRLTGSIKTSYAHQTYGGESSGHIWIEPSLSWKWKVSPKSELSFSYRHPAMPHEGTKVIGTPVYTSYRSIYEGTGDTGEQSSDIISAGYTYRNPVNGIFFNLRPMYARSSDNILYENTMESGIHVQRATGRTYDSDTYIVGSRLAKSFLWCRTRIGINGSFNSTGYAYFLGGTVRDAMVNMYSVSLDYSIRPFRWWTVEGQSGMTASSRNNAGHVTDWSHYLDFHFSPASGWMVSMDNELYHSNDRGFGLNYFCDVSLGYKADRWEISLLANNIIGTSGYRHVAVSATLRSYTLTYLRPRELMLKFCIDF</sequence>
<dbReference type="Proteomes" id="UP000725002">
    <property type="component" value="Unassembled WGS sequence"/>
</dbReference>
<dbReference type="Gene3D" id="2.60.40.1120">
    <property type="entry name" value="Carboxypeptidase-like, regulatory domain"/>
    <property type="match status" value="1"/>
</dbReference>
<organism evidence="1 2">
    <name type="scientific">Candidatus Cryptobacteroides avicola</name>
    <dbReference type="NCBI Taxonomy" id="2840757"/>
    <lineage>
        <taxon>Bacteria</taxon>
        <taxon>Pseudomonadati</taxon>
        <taxon>Bacteroidota</taxon>
        <taxon>Bacteroidia</taxon>
        <taxon>Bacteroidales</taxon>
        <taxon>Candidatus Cryptobacteroides</taxon>
    </lineage>
</organism>
<gene>
    <name evidence="1" type="ORF">IAB75_07925</name>
</gene>
<dbReference type="EMBL" id="JADILV010000053">
    <property type="protein sequence ID" value="MBO8484023.1"/>
    <property type="molecule type" value="Genomic_DNA"/>
</dbReference>
<dbReference type="AlphaFoldDB" id="A0A940DXU3"/>
<reference evidence="1" key="2">
    <citation type="journal article" date="2021" name="PeerJ">
        <title>Extensive microbial diversity within the chicken gut microbiome revealed by metagenomics and culture.</title>
        <authorList>
            <person name="Gilroy R."/>
            <person name="Ravi A."/>
            <person name="Getino M."/>
            <person name="Pursley I."/>
            <person name="Horton D.L."/>
            <person name="Alikhan N.F."/>
            <person name="Baker D."/>
            <person name="Gharbi K."/>
            <person name="Hall N."/>
            <person name="Watson M."/>
            <person name="Adriaenssens E.M."/>
            <person name="Foster-Nyarko E."/>
            <person name="Jarju S."/>
            <person name="Secka A."/>
            <person name="Antonio M."/>
            <person name="Oren A."/>
            <person name="Chaudhuri R.R."/>
            <person name="La Ragione R."/>
            <person name="Hildebrand F."/>
            <person name="Pallen M.J."/>
        </authorList>
    </citation>
    <scope>NUCLEOTIDE SEQUENCE</scope>
    <source>
        <strain evidence="1">G3-8215</strain>
    </source>
</reference>
<dbReference type="SUPFAM" id="SSF56935">
    <property type="entry name" value="Porins"/>
    <property type="match status" value="1"/>
</dbReference>
<dbReference type="SUPFAM" id="SSF49464">
    <property type="entry name" value="Carboxypeptidase regulatory domain-like"/>
    <property type="match status" value="1"/>
</dbReference>